<feature type="domain" description="Aerobactin siderophore biosynthesis IucA/IucC-like C-terminal" evidence="5">
    <location>
        <begin position="386"/>
        <end position="541"/>
    </location>
</feature>
<dbReference type="Proteomes" id="UP001610990">
    <property type="component" value="Unassembled WGS sequence"/>
</dbReference>
<dbReference type="RefSeq" id="WP_397675189.1">
    <property type="nucleotide sequence ID" value="NZ_JBIRGH010000022.1"/>
</dbReference>
<comment type="pathway">
    <text evidence="1">Siderophore biosynthesis.</text>
</comment>
<keyword evidence="7" id="KW-1185">Reference proteome</keyword>
<organism evidence="6 7">
    <name type="scientific">Streptomyces celluloflavus</name>
    <dbReference type="NCBI Taxonomy" id="58344"/>
    <lineage>
        <taxon>Bacteria</taxon>
        <taxon>Bacillati</taxon>
        <taxon>Actinomycetota</taxon>
        <taxon>Actinomycetes</taxon>
        <taxon>Kitasatosporales</taxon>
        <taxon>Streptomycetaceae</taxon>
        <taxon>Streptomyces</taxon>
    </lineage>
</organism>
<evidence type="ECO:0000256" key="3">
    <source>
        <dbReference type="SAM" id="MobiDB-lite"/>
    </source>
</evidence>
<comment type="caution">
    <text evidence="6">The sequence shown here is derived from an EMBL/GenBank/DDBJ whole genome shotgun (WGS) entry which is preliminary data.</text>
</comment>
<feature type="region of interest" description="Disordered" evidence="3">
    <location>
        <begin position="75"/>
        <end position="97"/>
    </location>
</feature>
<reference evidence="6 7" key="1">
    <citation type="submission" date="2024-10" db="EMBL/GenBank/DDBJ databases">
        <title>The Natural Products Discovery Center: Release of the First 8490 Sequenced Strains for Exploring Actinobacteria Biosynthetic Diversity.</title>
        <authorList>
            <person name="Kalkreuter E."/>
            <person name="Kautsar S.A."/>
            <person name="Yang D."/>
            <person name="Bader C.D."/>
            <person name="Teijaro C.N."/>
            <person name="Fluegel L."/>
            <person name="Davis C.M."/>
            <person name="Simpson J.R."/>
            <person name="Lauterbach L."/>
            <person name="Steele A.D."/>
            <person name="Gui C."/>
            <person name="Meng S."/>
            <person name="Li G."/>
            <person name="Viehrig K."/>
            <person name="Ye F."/>
            <person name="Su P."/>
            <person name="Kiefer A.F."/>
            <person name="Nichols A."/>
            <person name="Cepeda A.J."/>
            <person name="Yan W."/>
            <person name="Fan B."/>
            <person name="Jiang Y."/>
            <person name="Adhikari A."/>
            <person name="Zheng C.-J."/>
            <person name="Schuster L."/>
            <person name="Cowan T.M."/>
            <person name="Smanski M.J."/>
            <person name="Chevrette M.G."/>
            <person name="De Carvalho L.P.S."/>
            <person name="Shen B."/>
        </authorList>
    </citation>
    <scope>NUCLEOTIDE SEQUENCE [LARGE SCALE GENOMIC DNA]</scope>
    <source>
        <strain evidence="6 7">NPDC018013</strain>
    </source>
</reference>
<dbReference type="Gene3D" id="1.10.510.40">
    <property type="match status" value="1"/>
</dbReference>
<comment type="similarity">
    <text evidence="2">Belongs to the IucA/IucC family.</text>
</comment>
<accession>A0ABW7RM74</accession>
<sequence>MNPDIGHDSPHPAPRALEAAFVTELAAVRPGLSGAYADALPPARAAVLGRLWRALLYEPLPGVAVRDGRRGGAGLRDGRVLSGPPRLPHDIGTPEDRPTVRLDGRAYAHPAELLAAIGMPGAAGLTAELDHSVASLALSLAGAADAGVVGTGEADRSLAYFEQSVIDGHPYHPCCRSRPGFSVADQLAYGPEHRPVVGVDLVAVPADRCRVAGKWPARLRDGDRLLLPVHPWQSRQVLPGLGHQPFAAGAIRARPLMSVRTFAPLAGGPHLKTALTMRMTSQVRDISAGGVTNSAPLSALLSDVVGRLDGRLGITRNLAAASAVVDGAPSADLAALLRESPSDAARLRAGETVVPVAALTARPADGGPPLIRSLLAAAEARWNTVDWLASFARSLLPPMLRLLSWGVALAAHGQNLLVVLDEEARPCRFVYRDLADVRVSPARLAHHGFTVPPLGGKVIGDDPALLRGKLFGHLIGTILGSLVSALAEGDRNTETRLWAAVAAAARRAYDDLPATGENRADRAALFGAELPVKALTLMRLEGTPPGDLWASLPNPLA</sequence>
<evidence type="ECO:0000313" key="6">
    <source>
        <dbReference type="EMBL" id="MFH8588258.1"/>
    </source>
</evidence>
<feature type="domain" description="Aerobactin siderophore biosynthesis IucA/IucC N-terminal" evidence="4">
    <location>
        <begin position="159"/>
        <end position="361"/>
    </location>
</feature>
<feature type="compositionally biased region" description="Basic and acidic residues" evidence="3">
    <location>
        <begin position="87"/>
        <end position="97"/>
    </location>
</feature>
<protein>
    <submittedName>
        <fullName evidence="6">IucA/IucC family protein</fullName>
    </submittedName>
</protein>
<evidence type="ECO:0000256" key="1">
    <source>
        <dbReference type="ARBA" id="ARBA00004924"/>
    </source>
</evidence>
<dbReference type="PANTHER" id="PTHR34384:SF5">
    <property type="entry name" value="L-2,3-DIAMINOPROPANOATE--CITRATE LIGASE"/>
    <property type="match status" value="1"/>
</dbReference>
<dbReference type="PANTHER" id="PTHR34384">
    <property type="entry name" value="L-2,3-DIAMINOPROPANOATE--CITRATE LIGASE"/>
    <property type="match status" value="1"/>
</dbReference>
<dbReference type="InterPro" id="IPR022770">
    <property type="entry name" value="IucA/IucC-like_C"/>
</dbReference>
<dbReference type="Pfam" id="PF04183">
    <property type="entry name" value="IucA_IucC"/>
    <property type="match status" value="1"/>
</dbReference>
<dbReference type="EMBL" id="JBIRGH010000022">
    <property type="protein sequence ID" value="MFH8588258.1"/>
    <property type="molecule type" value="Genomic_DNA"/>
</dbReference>
<proteinExistence type="inferred from homology"/>
<dbReference type="InterPro" id="IPR007310">
    <property type="entry name" value="Aerobactin_biosyn_IucA/IucC_N"/>
</dbReference>
<dbReference type="Gene3D" id="6.10.250.3370">
    <property type="match status" value="1"/>
</dbReference>
<evidence type="ECO:0000259" key="4">
    <source>
        <dbReference type="Pfam" id="PF04183"/>
    </source>
</evidence>
<dbReference type="InterPro" id="IPR037455">
    <property type="entry name" value="LucA/IucC-like"/>
</dbReference>
<gene>
    <name evidence="6" type="ORF">ACH4GP_28340</name>
</gene>
<dbReference type="Pfam" id="PF06276">
    <property type="entry name" value="FhuF"/>
    <property type="match status" value="1"/>
</dbReference>
<evidence type="ECO:0000313" key="7">
    <source>
        <dbReference type="Proteomes" id="UP001610990"/>
    </source>
</evidence>
<evidence type="ECO:0000259" key="5">
    <source>
        <dbReference type="Pfam" id="PF06276"/>
    </source>
</evidence>
<name>A0ABW7RM74_9ACTN</name>
<evidence type="ECO:0000256" key="2">
    <source>
        <dbReference type="ARBA" id="ARBA00007832"/>
    </source>
</evidence>